<dbReference type="AlphaFoldDB" id="A0A165FXK2"/>
<evidence type="ECO:0000313" key="1">
    <source>
        <dbReference type="EMBL" id="KZT57339.1"/>
    </source>
</evidence>
<organism evidence="1 2">
    <name type="scientific">Calocera cornea HHB12733</name>
    <dbReference type="NCBI Taxonomy" id="1353952"/>
    <lineage>
        <taxon>Eukaryota</taxon>
        <taxon>Fungi</taxon>
        <taxon>Dikarya</taxon>
        <taxon>Basidiomycota</taxon>
        <taxon>Agaricomycotina</taxon>
        <taxon>Dacrymycetes</taxon>
        <taxon>Dacrymycetales</taxon>
        <taxon>Dacrymycetaceae</taxon>
        <taxon>Calocera</taxon>
    </lineage>
</organism>
<dbReference type="EMBL" id="KV423965">
    <property type="protein sequence ID" value="KZT57339.1"/>
    <property type="molecule type" value="Genomic_DNA"/>
</dbReference>
<name>A0A165FXK2_9BASI</name>
<proteinExistence type="predicted"/>
<keyword evidence="2" id="KW-1185">Reference proteome</keyword>
<dbReference type="Proteomes" id="UP000076842">
    <property type="component" value="Unassembled WGS sequence"/>
</dbReference>
<reference evidence="1 2" key="1">
    <citation type="journal article" date="2016" name="Mol. Biol. Evol.">
        <title>Comparative Genomics of Early-Diverging Mushroom-Forming Fungi Provides Insights into the Origins of Lignocellulose Decay Capabilities.</title>
        <authorList>
            <person name="Nagy L.G."/>
            <person name="Riley R."/>
            <person name="Tritt A."/>
            <person name="Adam C."/>
            <person name="Daum C."/>
            <person name="Floudas D."/>
            <person name="Sun H."/>
            <person name="Yadav J.S."/>
            <person name="Pangilinan J."/>
            <person name="Larsson K.H."/>
            <person name="Matsuura K."/>
            <person name="Barry K."/>
            <person name="Labutti K."/>
            <person name="Kuo R."/>
            <person name="Ohm R.A."/>
            <person name="Bhattacharya S.S."/>
            <person name="Shirouzu T."/>
            <person name="Yoshinaga Y."/>
            <person name="Martin F.M."/>
            <person name="Grigoriev I.V."/>
            <person name="Hibbett D.S."/>
        </authorList>
    </citation>
    <scope>NUCLEOTIDE SEQUENCE [LARGE SCALE GENOMIC DNA]</scope>
    <source>
        <strain evidence="1 2">HHB12733</strain>
    </source>
</reference>
<protein>
    <submittedName>
        <fullName evidence="1">Uncharacterized protein</fullName>
    </submittedName>
</protein>
<gene>
    <name evidence="1" type="ORF">CALCODRAFT_508896</name>
</gene>
<evidence type="ECO:0000313" key="2">
    <source>
        <dbReference type="Proteomes" id="UP000076842"/>
    </source>
</evidence>
<accession>A0A165FXK2</accession>
<sequence>MPVRKQGARYLSYATAVRDVEIVLNDEEDELAFGDAIRRLNSLSTLSQHSTIFSNSIAISITTSSPWGLTPSTYFINSRTRVVGLQMTYSERIYPATWQDPLRYFVLGVETVAPASSYHVTLPSVYFNRKIAKVLGRMKSLCTLAIRDNVLVRHKALDRPAMDDRPIWLPSVKQMKICASLTATANILMQINVRPVSARIYGHMDDNLLSIEGHVKYIINWLSHSSRNLQDLRLAIERTGEEEVPTFDTIWLMPLQACIRMKRFWFGWLADGPICVNGAILQEMTAKWADLRDFSYWWSYSCSPFREQLEAESTGNTRGRVIATGGLSITCLAEIANKCPKLKIISVTEVNLAEENLHPKLPISRDRTLQIVTQKVLFKSQTFALNVLRGWNGLRVRTLPLIGQEDRWEEVVLRARRGSGLSE</sequence>
<dbReference type="InParanoid" id="A0A165FXK2"/>